<dbReference type="InParanoid" id="A0A061EMY1"/>
<dbReference type="OMA" id="LLAVCEM"/>
<protein>
    <submittedName>
        <fullName evidence="3">Pentatricopeptide (PPR) repeat-containing-like protein</fullName>
    </submittedName>
</protein>
<keyword evidence="4" id="KW-1185">Reference proteome</keyword>
<dbReference type="PANTHER" id="PTHR47926:SF347">
    <property type="entry name" value="PENTATRICOPEPTIDE REPEAT-CONTAINING PROTEIN"/>
    <property type="match status" value="1"/>
</dbReference>
<dbReference type="GO" id="GO:0009451">
    <property type="term" value="P:RNA modification"/>
    <property type="evidence" value="ECO:0007669"/>
    <property type="project" value="InterPro"/>
</dbReference>
<dbReference type="AlphaFoldDB" id="A0A061EMY1"/>
<feature type="repeat" description="PPR" evidence="2">
    <location>
        <begin position="124"/>
        <end position="158"/>
    </location>
</feature>
<evidence type="ECO:0000313" key="4">
    <source>
        <dbReference type="Proteomes" id="UP000026915"/>
    </source>
</evidence>
<keyword evidence="1" id="KW-0677">Repeat</keyword>
<dbReference type="Gene3D" id="1.25.40.10">
    <property type="entry name" value="Tetratricopeptide repeat domain"/>
    <property type="match status" value="2"/>
</dbReference>
<feature type="repeat" description="PPR" evidence="2">
    <location>
        <begin position="68"/>
        <end position="102"/>
    </location>
</feature>
<dbReference type="PROSITE" id="PS51375">
    <property type="entry name" value="PPR"/>
    <property type="match status" value="2"/>
</dbReference>
<gene>
    <name evidence="3" type="ORF">TCM_021001</name>
</gene>
<dbReference type="GO" id="GO:0003723">
    <property type="term" value="F:RNA binding"/>
    <property type="evidence" value="ECO:0007669"/>
    <property type="project" value="InterPro"/>
</dbReference>
<proteinExistence type="predicted"/>
<dbReference type="EMBL" id="CM001882">
    <property type="protein sequence ID" value="EOY06186.1"/>
    <property type="molecule type" value="Genomic_DNA"/>
</dbReference>
<dbReference type="HOGENOM" id="CLU_1374368_0_0_1"/>
<dbReference type="InterPro" id="IPR046960">
    <property type="entry name" value="PPR_At4g14850-like_plant"/>
</dbReference>
<dbReference type="PANTHER" id="PTHR47926">
    <property type="entry name" value="PENTATRICOPEPTIDE REPEAT-CONTAINING PROTEIN"/>
    <property type="match status" value="1"/>
</dbReference>
<dbReference type="Pfam" id="PF13041">
    <property type="entry name" value="PPR_2"/>
    <property type="match status" value="1"/>
</dbReference>
<dbReference type="Pfam" id="PF01535">
    <property type="entry name" value="PPR"/>
    <property type="match status" value="2"/>
</dbReference>
<dbReference type="InterPro" id="IPR002885">
    <property type="entry name" value="PPR_rpt"/>
</dbReference>
<dbReference type="InterPro" id="IPR011990">
    <property type="entry name" value="TPR-like_helical_dom_sf"/>
</dbReference>
<dbReference type="NCBIfam" id="TIGR00756">
    <property type="entry name" value="PPR"/>
    <property type="match status" value="3"/>
</dbReference>
<reference evidence="3 4" key="1">
    <citation type="journal article" date="2013" name="Genome Biol.">
        <title>The genome sequence of the most widely cultivated cacao type and its use to identify candidate genes regulating pod color.</title>
        <authorList>
            <person name="Motamayor J.C."/>
            <person name="Mockaitis K."/>
            <person name="Schmutz J."/>
            <person name="Haiminen N."/>
            <person name="Iii D.L."/>
            <person name="Cornejo O."/>
            <person name="Findley S.D."/>
            <person name="Zheng P."/>
            <person name="Utro F."/>
            <person name="Royaert S."/>
            <person name="Saski C."/>
            <person name="Jenkins J."/>
            <person name="Podicheti R."/>
            <person name="Zhao M."/>
            <person name="Scheffler B.E."/>
            <person name="Stack J.C."/>
            <person name="Feltus F.A."/>
            <person name="Mustiga G.M."/>
            <person name="Amores F."/>
            <person name="Phillips W."/>
            <person name="Marelli J.P."/>
            <person name="May G.D."/>
            <person name="Shapiro H."/>
            <person name="Ma J."/>
            <person name="Bustamante C.D."/>
            <person name="Schnell R.J."/>
            <person name="Main D."/>
            <person name="Gilbert D."/>
            <person name="Parida L."/>
            <person name="Kuhn D.N."/>
        </authorList>
    </citation>
    <scope>NUCLEOTIDE SEQUENCE [LARGE SCALE GENOMIC DNA]</scope>
    <source>
        <strain evidence="4">cv. Matina 1-6</strain>
    </source>
</reference>
<dbReference type="Proteomes" id="UP000026915">
    <property type="component" value="Chromosome 4"/>
</dbReference>
<organism evidence="3 4">
    <name type="scientific">Theobroma cacao</name>
    <name type="common">Cacao</name>
    <name type="synonym">Cocoa</name>
    <dbReference type="NCBI Taxonomy" id="3641"/>
    <lineage>
        <taxon>Eukaryota</taxon>
        <taxon>Viridiplantae</taxon>
        <taxon>Streptophyta</taxon>
        <taxon>Embryophyta</taxon>
        <taxon>Tracheophyta</taxon>
        <taxon>Spermatophyta</taxon>
        <taxon>Magnoliopsida</taxon>
        <taxon>eudicotyledons</taxon>
        <taxon>Gunneridae</taxon>
        <taxon>Pentapetalae</taxon>
        <taxon>rosids</taxon>
        <taxon>malvids</taxon>
        <taxon>Malvales</taxon>
        <taxon>Malvaceae</taxon>
        <taxon>Byttnerioideae</taxon>
        <taxon>Theobroma</taxon>
    </lineage>
</organism>
<dbReference type="Gramene" id="EOY06186">
    <property type="protein sequence ID" value="EOY06186"/>
    <property type="gene ID" value="TCM_021001"/>
</dbReference>
<name>A0A061EMY1_THECC</name>
<sequence>MFFPKLNPTLPIKLARHLSFSAPTFFQSNQTSTTVSNPKPHNSKISYIMQNGLIQEAQNLFDKMLHKNVVTWNTMIRGYFLNGFLSKALALFRQMPERDIFTYNSVMTGLMHGLLAVCEMPGKDVISWNLVIEGLVKCEKFDLAEEYFKRMSYRDVASWTVMISGLAKAGRMAEACKFFEGMPVKYSCMECDARWLCRV</sequence>
<accession>A0A061EMY1</accession>
<evidence type="ECO:0000256" key="1">
    <source>
        <dbReference type="ARBA" id="ARBA00022737"/>
    </source>
</evidence>
<evidence type="ECO:0000256" key="2">
    <source>
        <dbReference type="PROSITE-ProRule" id="PRU00708"/>
    </source>
</evidence>
<dbReference type="eggNOG" id="KOG4197">
    <property type="taxonomic scope" value="Eukaryota"/>
</dbReference>
<evidence type="ECO:0000313" key="3">
    <source>
        <dbReference type="EMBL" id="EOY06186.1"/>
    </source>
</evidence>